<dbReference type="EMBL" id="QFLI01000007">
    <property type="protein sequence ID" value="PXX98925.1"/>
    <property type="molecule type" value="Genomic_DNA"/>
</dbReference>
<evidence type="ECO:0000259" key="10">
    <source>
        <dbReference type="PROSITE" id="PS51007"/>
    </source>
</evidence>
<dbReference type="GO" id="GO:0009055">
    <property type="term" value="F:electron transfer activity"/>
    <property type="evidence" value="ECO:0007669"/>
    <property type="project" value="InterPro"/>
</dbReference>
<comment type="cofactor">
    <cofactor evidence="8">
        <name>heme</name>
        <dbReference type="ChEBI" id="CHEBI:30413"/>
    </cofactor>
    <text evidence="8">Binds 2 heme groups.</text>
</comment>
<dbReference type="RefSeq" id="WP_110361816.1">
    <property type="nucleotide sequence ID" value="NZ_QFLI01000007.1"/>
</dbReference>
<feature type="binding site" description="covalent" evidence="8">
    <location>
        <position position="255"/>
    </location>
    <ligand>
        <name>heme c</name>
        <dbReference type="ChEBI" id="CHEBI:61717"/>
        <label>2</label>
    </ligand>
</feature>
<gene>
    <name evidence="11" type="ORF">DF185_16255</name>
</gene>
<sequence>MKQKGKLLLVGGLIISYFVSCEDNFDIPILSDSEIKQIITALPKNVVYPTNNLYSNEKDELGKMLYWDPILSGNKDVACVTCHHPQLGYADGLKFSQGVGGVGMGEARSGGSLTRRNAPTIINTAFTGIDISGNYNPLDAPMFWDSRASSLEDQAGGPPLSMEEMRGDAISEEHIIDIIIQRLELIPEYKTMFLQAYGDEEISEERIFKAIATYERGIIANNSRFDQYMNGDLTAMTDHEVQGMNAFIQVGCADCHSGPMFSDYKLHSIGVPDNVYPPDEGAGSYDFRTPTLRNLSITGPYMHNGIHATLEEVMQFYEDVGENDEGNDNINSNLNYSQLDPEIRDLQLDDEHFDAIIAFLKTLDDYSFDKTIPQKVPSGLPVGGNIK</sequence>
<dbReference type="GO" id="GO:0004130">
    <property type="term" value="F:cytochrome-c peroxidase activity"/>
    <property type="evidence" value="ECO:0007669"/>
    <property type="project" value="TreeGrafter"/>
</dbReference>
<evidence type="ECO:0000256" key="2">
    <source>
        <dbReference type="ARBA" id="ARBA00022617"/>
    </source>
</evidence>
<dbReference type="GO" id="GO:0042597">
    <property type="term" value="C:periplasmic space"/>
    <property type="evidence" value="ECO:0007669"/>
    <property type="project" value="UniProtKB-SubCell"/>
</dbReference>
<evidence type="ECO:0000256" key="8">
    <source>
        <dbReference type="PIRSR" id="PIRSR000294-1"/>
    </source>
</evidence>
<keyword evidence="5" id="KW-0574">Periplasm</keyword>
<evidence type="ECO:0000256" key="5">
    <source>
        <dbReference type="ARBA" id="ARBA00022764"/>
    </source>
</evidence>
<comment type="PTM">
    <text evidence="8">Binds 2 heme groups per subunit.</text>
</comment>
<feature type="binding site" description="covalent" evidence="8">
    <location>
        <position position="82"/>
    </location>
    <ligand>
        <name>heme c</name>
        <dbReference type="ChEBI" id="CHEBI:61717"/>
        <label>1</label>
    </ligand>
</feature>
<name>A0A2V3ZXK5_9BACT</name>
<dbReference type="PROSITE" id="PS51007">
    <property type="entry name" value="CYTC"/>
    <property type="match status" value="1"/>
</dbReference>
<dbReference type="OrthoDB" id="9805202at2"/>
<reference evidence="11 12" key="1">
    <citation type="submission" date="2018-05" db="EMBL/GenBank/DDBJ databases">
        <title>Marinifilum breve JC075T sp. nov., a marine bacterium isolated from Yongle Blue Hole in the South China Sea.</title>
        <authorList>
            <person name="Fu T."/>
        </authorList>
    </citation>
    <scope>NUCLEOTIDE SEQUENCE [LARGE SCALE GENOMIC DNA]</scope>
    <source>
        <strain evidence="11 12">JC075</strain>
    </source>
</reference>
<dbReference type="InterPro" id="IPR051395">
    <property type="entry name" value="Cytochrome_c_Peroxidase/MauG"/>
</dbReference>
<evidence type="ECO:0000313" key="12">
    <source>
        <dbReference type="Proteomes" id="UP000248079"/>
    </source>
</evidence>
<evidence type="ECO:0000256" key="9">
    <source>
        <dbReference type="PIRSR" id="PIRSR000294-2"/>
    </source>
</evidence>
<dbReference type="PANTHER" id="PTHR30600">
    <property type="entry name" value="CYTOCHROME C PEROXIDASE-RELATED"/>
    <property type="match status" value="1"/>
</dbReference>
<accession>A0A2V3ZXK5</accession>
<dbReference type="Gene3D" id="1.10.760.10">
    <property type="entry name" value="Cytochrome c-like domain"/>
    <property type="match status" value="2"/>
</dbReference>
<dbReference type="InterPro" id="IPR026259">
    <property type="entry name" value="MauG/Cytc_peroxidase"/>
</dbReference>
<feature type="domain" description="Cytochrome c" evidence="10">
    <location>
        <begin position="238"/>
        <end position="364"/>
    </location>
</feature>
<feature type="binding site" description="axial binding residue" evidence="9">
    <location>
        <position position="83"/>
    </location>
    <ligand>
        <name>heme c</name>
        <dbReference type="ChEBI" id="CHEBI:61717"/>
        <label>1</label>
    </ligand>
    <ligandPart>
        <name>Fe</name>
        <dbReference type="ChEBI" id="CHEBI:18248"/>
    </ligandPart>
</feature>
<evidence type="ECO:0000256" key="3">
    <source>
        <dbReference type="ARBA" id="ARBA00022723"/>
    </source>
</evidence>
<dbReference type="AlphaFoldDB" id="A0A2V3ZXK5"/>
<feature type="binding site" description="covalent" evidence="8">
    <location>
        <position position="79"/>
    </location>
    <ligand>
        <name>heme c</name>
        <dbReference type="ChEBI" id="CHEBI:61717"/>
        <label>1</label>
    </ligand>
</feature>
<dbReference type="GO" id="GO:0020037">
    <property type="term" value="F:heme binding"/>
    <property type="evidence" value="ECO:0007669"/>
    <property type="project" value="InterPro"/>
</dbReference>
<keyword evidence="2 8" id="KW-0349">Heme</keyword>
<evidence type="ECO:0000256" key="1">
    <source>
        <dbReference type="ARBA" id="ARBA00004418"/>
    </source>
</evidence>
<keyword evidence="3 9" id="KW-0479">Metal-binding</keyword>
<dbReference type="GO" id="GO:0046872">
    <property type="term" value="F:metal ion binding"/>
    <property type="evidence" value="ECO:0007669"/>
    <property type="project" value="UniProtKB-KW"/>
</dbReference>
<keyword evidence="11" id="KW-0575">Peroxidase</keyword>
<feature type="binding site" description="covalent" evidence="8">
    <location>
        <position position="252"/>
    </location>
    <ligand>
        <name>heme c</name>
        <dbReference type="ChEBI" id="CHEBI:61717"/>
        <label>2</label>
    </ligand>
</feature>
<organism evidence="11 12">
    <name type="scientific">Marinifilum breve</name>
    <dbReference type="NCBI Taxonomy" id="2184082"/>
    <lineage>
        <taxon>Bacteria</taxon>
        <taxon>Pseudomonadati</taxon>
        <taxon>Bacteroidota</taxon>
        <taxon>Bacteroidia</taxon>
        <taxon>Marinilabiliales</taxon>
        <taxon>Marinifilaceae</taxon>
    </lineage>
</organism>
<dbReference type="SUPFAM" id="SSF46626">
    <property type="entry name" value="Cytochrome c"/>
    <property type="match status" value="2"/>
</dbReference>
<evidence type="ECO:0000256" key="7">
    <source>
        <dbReference type="ARBA" id="ARBA00023004"/>
    </source>
</evidence>
<dbReference type="InterPro" id="IPR004852">
    <property type="entry name" value="Di-haem_cyt_c_peroxidsae"/>
</dbReference>
<dbReference type="InterPro" id="IPR036909">
    <property type="entry name" value="Cyt_c-like_dom_sf"/>
</dbReference>
<dbReference type="Pfam" id="PF03150">
    <property type="entry name" value="CCP_MauG"/>
    <property type="match status" value="1"/>
</dbReference>
<feature type="binding site" description="axial binding residue" evidence="9">
    <location>
        <position position="256"/>
    </location>
    <ligand>
        <name>heme c</name>
        <dbReference type="ChEBI" id="CHEBI:61717"/>
        <label>2</label>
    </ligand>
    <ligandPart>
        <name>Fe</name>
        <dbReference type="ChEBI" id="CHEBI:18248"/>
    </ligandPart>
</feature>
<dbReference type="PANTHER" id="PTHR30600:SF10">
    <property type="entry name" value="BLL6722 PROTEIN"/>
    <property type="match status" value="1"/>
</dbReference>
<dbReference type="InterPro" id="IPR009056">
    <property type="entry name" value="Cyt_c-like_dom"/>
</dbReference>
<comment type="caution">
    <text evidence="11">The sequence shown here is derived from an EMBL/GenBank/DDBJ whole genome shotgun (WGS) entry which is preliminary data.</text>
</comment>
<keyword evidence="6" id="KW-0560">Oxidoreductase</keyword>
<dbReference type="PIRSF" id="PIRSF000294">
    <property type="entry name" value="Cytochrome-c_peroxidase"/>
    <property type="match status" value="1"/>
</dbReference>
<evidence type="ECO:0000256" key="4">
    <source>
        <dbReference type="ARBA" id="ARBA00022729"/>
    </source>
</evidence>
<protein>
    <submittedName>
        <fullName evidence="11">Cytochrome-c peroxidase</fullName>
    </submittedName>
</protein>
<dbReference type="Proteomes" id="UP000248079">
    <property type="component" value="Unassembled WGS sequence"/>
</dbReference>
<evidence type="ECO:0000256" key="6">
    <source>
        <dbReference type="ARBA" id="ARBA00023002"/>
    </source>
</evidence>
<proteinExistence type="predicted"/>
<keyword evidence="12" id="KW-1185">Reference proteome</keyword>
<comment type="subcellular location">
    <subcellularLocation>
        <location evidence="1">Periplasm</location>
    </subcellularLocation>
</comment>
<keyword evidence="7 9" id="KW-0408">Iron</keyword>
<keyword evidence="4" id="KW-0732">Signal</keyword>
<evidence type="ECO:0000313" key="11">
    <source>
        <dbReference type="EMBL" id="PXX98925.1"/>
    </source>
</evidence>